<dbReference type="GO" id="GO:0005524">
    <property type="term" value="F:ATP binding"/>
    <property type="evidence" value="ECO:0007669"/>
    <property type="project" value="UniProtKB-UniRule"/>
</dbReference>
<keyword evidence="6" id="KW-0238">DNA-binding</keyword>
<dbReference type="AlphaFoldDB" id="G0SA64"/>
<dbReference type="PROSITE" id="PS51198">
    <property type="entry name" value="UVRD_HELICASE_ATP_BIND"/>
    <property type="match status" value="1"/>
</dbReference>
<reference evidence="15 16" key="1">
    <citation type="journal article" date="2011" name="Cell">
        <title>Insight into structure and assembly of the nuclear pore complex by utilizing the genome of a eukaryotic thermophile.</title>
        <authorList>
            <person name="Amlacher S."/>
            <person name="Sarges P."/>
            <person name="Flemming D."/>
            <person name="van Noort V."/>
            <person name="Kunze R."/>
            <person name="Devos D.P."/>
            <person name="Arumugam M."/>
            <person name="Bork P."/>
            <person name="Hurt E."/>
        </authorList>
    </citation>
    <scope>NUCLEOTIDE SEQUENCE [LARGE SCALE GENOMIC DNA]</scope>
    <source>
        <strain evidence="16">DSM 1495 / CBS 144.50 / IMI 039719</strain>
    </source>
</reference>
<dbReference type="InterPro" id="IPR013986">
    <property type="entry name" value="DExx_box_DNA_helicase_dom_sf"/>
</dbReference>
<dbReference type="HOGENOM" id="CLU_004585_4_2_1"/>
<evidence type="ECO:0000256" key="9">
    <source>
        <dbReference type="ARBA" id="ARBA00034808"/>
    </source>
</evidence>
<dbReference type="GO" id="GO:0016787">
    <property type="term" value="F:hydrolase activity"/>
    <property type="evidence" value="ECO:0007669"/>
    <property type="project" value="UniProtKB-UniRule"/>
</dbReference>
<evidence type="ECO:0000256" key="7">
    <source>
        <dbReference type="ARBA" id="ARBA00023235"/>
    </source>
</evidence>
<dbReference type="GO" id="GO:0005634">
    <property type="term" value="C:nucleus"/>
    <property type="evidence" value="ECO:0007669"/>
    <property type="project" value="TreeGrafter"/>
</dbReference>
<dbReference type="Pfam" id="PF13361">
    <property type="entry name" value="UvrD_C"/>
    <property type="match status" value="2"/>
</dbReference>
<evidence type="ECO:0000256" key="6">
    <source>
        <dbReference type="ARBA" id="ARBA00023125"/>
    </source>
</evidence>
<dbReference type="InterPro" id="IPR000212">
    <property type="entry name" value="DNA_helicase_UvrD/REP"/>
</dbReference>
<gene>
    <name evidence="15" type="ORF">CTHT_0041150</name>
</gene>
<keyword evidence="5 11" id="KW-0067">ATP-binding</keyword>
<evidence type="ECO:0000313" key="16">
    <source>
        <dbReference type="Proteomes" id="UP000008066"/>
    </source>
</evidence>
<comment type="catalytic activity">
    <reaction evidence="10">
        <text>ATP + H2O = ADP + phosphate + H(+)</text>
        <dbReference type="Rhea" id="RHEA:13065"/>
        <dbReference type="ChEBI" id="CHEBI:15377"/>
        <dbReference type="ChEBI" id="CHEBI:15378"/>
        <dbReference type="ChEBI" id="CHEBI:30616"/>
        <dbReference type="ChEBI" id="CHEBI:43474"/>
        <dbReference type="ChEBI" id="CHEBI:456216"/>
        <dbReference type="EC" id="5.6.2.4"/>
    </reaction>
</comment>
<proteinExistence type="inferred from homology"/>
<dbReference type="Gene3D" id="1.10.486.10">
    <property type="entry name" value="PCRA, domain 4"/>
    <property type="match status" value="2"/>
</dbReference>
<keyword evidence="3 11" id="KW-0378">Hydrolase</keyword>
<feature type="domain" description="UvrD-like helicase ATP-binding" evidence="13">
    <location>
        <begin position="12"/>
        <end position="288"/>
    </location>
</feature>
<evidence type="ECO:0000313" key="15">
    <source>
        <dbReference type="EMBL" id="EGS19636.1"/>
    </source>
</evidence>
<organism evidence="16">
    <name type="scientific">Chaetomium thermophilum (strain DSM 1495 / CBS 144.50 / IMI 039719)</name>
    <name type="common">Thermochaetoides thermophila</name>
    <dbReference type="NCBI Taxonomy" id="759272"/>
    <lineage>
        <taxon>Eukaryota</taxon>
        <taxon>Fungi</taxon>
        <taxon>Dikarya</taxon>
        <taxon>Ascomycota</taxon>
        <taxon>Pezizomycotina</taxon>
        <taxon>Sordariomycetes</taxon>
        <taxon>Sordariomycetidae</taxon>
        <taxon>Sordariales</taxon>
        <taxon>Chaetomiaceae</taxon>
        <taxon>Thermochaetoides</taxon>
    </lineage>
</organism>
<keyword evidence="16" id="KW-1185">Reference proteome</keyword>
<dbReference type="InterPro" id="IPR027417">
    <property type="entry name" value="P-loop_NTPase"/>
</dbReference>
<dbReference type="Gene3D" id="1.10.10.160">
    <property type="match status" value="1"/>
</dbReference>
<evidence type="ECO:0000256" key="12">
    <source>
        <dbReference type="SAM" id="MobiDB-lite"/>
    </source>
</evidence>
<comment type="catalytic activity">
    <reaction evidence="8">
        <text>Couples ATP hydrolysis with the unwinding of duplex DNA by translocating in the 3'-5' direction.</text>
        <dbReference type="EC" id="5.6.2.4"/>
    </reaction>
</comment>
<dbReference type="Pfam" id="PF00580">
    <property type="entry name" value="UvrD-helicase"/>
    <property type="match status" value="1"/>
</dbReference>
<evidence type="ECO:0000256" key="2">
    <source>
        <dbReference type="ARBA" id="ARBA00022741"/>
    </source>
</evidence>
<evidence type="ECO:0000256" key="1">
    <source>
        <dbReference type="ARBA" id="ARBA00009922"/>
    </source>
</evidence>
<dbReference type="CDD" id="cd18807">
    <property type="entry name" value="SF1_C_UvrD"/>
    <property type="match status" value="1"/>
</dbReference>
<dbReference type="RefSeq" id="XP_006694521.1">
    <property type="nucleotide sequence ID" value="XM_006694458.1"/>
</dbReference>
<evidence type="ECO:0000256" key="11">
    <source>
        <dbReference type="PROSITE-ProRule" id="PRU00560"/>
    </source>
</evidence>
<feature type="region of interest" description="Disordered" evidence="12">
    <location>
        <begin position="788"/>
        <end position="817"/>
    </location>
</feature>
<dbReference type="eggNOG" id="KOG2108">
    <property type="taxonomic scope" value="Eukaryota"/>
</dbReference>
<feature type="domain" description="UvrD-like helicase C-terminal" evidence="14">
    <location>
        <begin position="289"/>
        <end position="564"/>
    </location>
</feature>
<dbReference type="PANTHER" id="PTHR11070">
    <property type="entry name" value="UVRD / RECB / PCRA DNA HELICASE FAMILY MEMBER"/>
    <property type="match status" value="1"/>
</dbReference>
<dbReference type="PANTHER" id="PTHR11070:SF2">
    <property type="entry name" value="ATP-DEPENDENT DNA HELICASE SRS2"/>
    <property type="match status" value="1"/>
</dbReference>
<keyword evidence="2 11" id="KW-0547">Nucleotide-binding</keyword>
<dbReference type="InterPro" id="IPR014017">
    <property type="entry name" value="DNA_helicase_UvrD-like_C"/>
</dbReference>
<evidence type="ECO:0000256" key="4">
    <source>
        <dbReference type="ARBA" id="ARBA00022806"/>
    </source>
</evidence>
<keyword evidence="7" id="KW-0413">Isomerase</keyword>
<feature type="region of interest" description="Disordered" evidence="12">
    <location>
        <begin position="835"/>
        <end position="902"/>
    </location>
</feature>
<name>G0SA64_CHATD</name>
<dbReference type="EMBL" id="GL988043">
    <property type="protein sequence ID" value="EGS19636.1"/>
    <property type="molecule type" value="Genomic_DNA"/>
</dbReference>
<dbReference type="GO" id="GO:0043138">
    <property type="term" value="F:3'-5' DNA helicase activity"/>
    <property type="evidence" value="ECO:0007669"/>
    <property type="project" value="UniProtKB-EC"/>
</dbReference>
<dbReference type="GO" id="GO:0003677">
    <property type="term" value="F:DNA binding"/>
    <property type="evidence" value="ECO:0007669"/>
    <property type="project" value="UniProtKB-KW"/>
</dbReference>
<keyword evidence="4 11" id="KW-0347">Helicase</keyword>
<dbReference type="OMA" id="DYPDATT"/>
<dbReference type="InterPro" id="IPR014016">
    <property type="entry name" value="UvrD-like_ATP-bd"/>
</dbReference>
<dbReference type="Gene3D" id="3.40.50.300">
    <property type="entry name" value="P-loop containing nucleotide triphosphate hydrolases"/>
    <property type="match status" value="3"/>
</dbReference>
<evidence type="ECO:0000256" key="5">
    <source>
        <dbReference type="ARBA" id="ARBA00022840"/>
    </source>
</evidence>
<evidence type="ECO:0000256" key="8">
    <source>
        <dbReference type="ARBA" id="ARBA00034617"/>
    </source>
</evidence>
<evidence type="ECO:0000259" key="14">
    <source>
        <dbReference type="PROSITE" id="PS51217"/>
    </source>
</evidence>
<dbReference type="EC" id="5.6.2.4" evidence="9"/>
<feature type="binding site" evidence="11">
    <location>
        <begin position="33"/>
        <end position="40"/>
    </location>
    <ligand>
        <name>ATP</name>
        <dbReference type="ChEBI" id="CHEBI:30616"/>
    </ligand>
</feature>
<accession>G0SA64</accession>
<evidence type="ECO:0000256" key="10">
    <source>
        <dbReference type="ARBA" id="ARBA00048988"/>
    </source>
</evidence>
<dbReference type="KEGG" id="cthr:CTHT_0041150"/>
<dbReference type="SUPFAM" id="SSF52540">
    <property type="entry name" value="P-loop containing nucleoside triphosphate hydrolases"/>
    <property type="match status" value="1"/>
</dbReference>
<sequence length="959" mass="106153">MAQPAPNNSIFDGLNESQRRAVTSAADTVAILAGPGSGKTQTLTARVVWLIDHVGYHPQDIVVATFTVKAAREMKERIGKSLGDGRETKIILGTFHSIARRYLAAYGRLIGLNEKFGIADDSDSRAIIVRICKRLQLQVDPAHARAWISKKKAKGTEMPSRVVKKEPKKTPQLEELETCYREYQKHLESSNLLDYDDLLVRCAELLRKFPACVSNIQAVLVDEYQDTNGIQYDLMKLFAQQHRRITIVGDPDQSIYGWRSAEIGNLWKLLREFRATEEVSLEQNYRSSEFILNLSLQVIEQDTKRYKKSLKPVHNKGTRPVLRRLISPDAEADWIISEIRRIIMMSGSMITHNDVAILIRSAYLSRHIESSLGKAGISYRMVGGLKFYERAEIKTIIDYLRVIHQPENNDALARILNVPRRGVGDITIRGLLEEAETSGMSVWRRISQVDGPNDTPIGLVQIIEQLLSSLDFQRHLQTVHPEDHEQRWANVQEFVALAGDFVKELELKGDESLPEIEGIEQAKEVDVLPRFLANVALATDAQTGDDDQDSKPRVTISTIHAAKGLEWPVVFVPAVYDGSIPHSRSDDIDEERRLLYVAMTRAQSLLYLSYPVRPSSEANQNNEMSPFVSSISRSFAEKGPCLDRHVMKEIAKVLGRELPSDEKIFGALPPGFSTEDNLFPVDPEHVRGLQWDGQGDVFNGPRAKRPRIHGPGMGKAAEEERPWQKDYLTTMEQASKFTISNLPGFISASAHQAALVAANAAAEAKRKEERAQKLRLPQQKSIMAFVKTGSEPAPPPAALASAGQTAPAGNAFSKKSSPGFQQLVAKQPQPVIQPDLASHKLGPKKMPTRPTVGHSTNDGSKGKAYPCFSSSPPRPDSEQNGNGISEAADDDEDDGPPPQPTRAAACLHATTCTTVPKGLGSSVFRRPAGLGRDSITPIEKLKKPFKPLTINKPGRGGKM</sequence>
<dbReference type="GeneID" id="18258153"/>
<evidence type="ECO:0000256" key="3">
    <source>
        <dbReference type="ARBA" id="ARBA00022801"/>
    </source>
</evidence>
<dbReference type="GO" id="GO:0000725">
    <property type="term" value="P:recombinational repair"/>
    <property type="evidence" value="ECO:0007669"/>
    <property type="project" value="TreeGrafter"/>
</dbReference>
<dbReference type="CDD" id="cd17932">
    <property type="entry name" value="DEXQc_UvrD"/>
    <property type="match status" value="1"/>
</dbReference>
<evidence type="ECO:0000259" key="13">
    <source>
        <dbReference type="PROSITE" id="PS51198"/>
    </source>
</evidence>
<dbReference type="Proteomes" id="UP000008066">
    <property type="component" value="Unassembled WGS sequence"/>
</dbReference>
<protein>
    <recommendedName>
        <fullName evidence="9">DNA 3'-5' helicase</fullName>
        <ecNumber evidence="9">5.6.2.4</ecNumber>
    </recommendedName>
</protein>
<dbReference type="STRING" id="759272.G0SA64"/>
<dbReference type="OrthoDB" id="1470711at2759"/>
<feature type="region of interest" description="Disordered" evidence="12">
    <location>
        <begin position="690"/>
        <end position="720"/>
    </location>
</feature>
<dbReference type="PROSITE" id="PS51217">
    <property type="entry name" value="UVRD_HELICASE_CTER"/>
    <property type="match status" value="1"/>
</dbReference>
<comment type="similarity">
    <text evidence="1">Belongs to the helicase family. UvrD subfamily.</text>
</comment>